<protein>
    <recommendedName>
        <fullName evidence="6">Disease resistance N-terminal domain-containing protein</fullName>
    </recommendedName>
</protein>
<keyword evidence="4" id="KW-0547">Nucleotide-binding</keyword>
<dbReference type="Gene3D" id="1.20.5.4130">
    <property type="match status" value="1"/>
</dbReference>
<evidence type="ECO:0000256" key="3">
    <source>
        <dbReference type="ARBA" id="ARBA00022737"/>
    </source>
</evidence>
<dbReference type="AlphaFoldDB" id="A0A199W423"/>
<evidence type="ECO:0000313" key="8">
    <source>
        <dbReference type="Proteomes" id="UP000092600"/>
    </source>
</evidence>
<keyword evidence="3" id="KW-0677">Repeat</keyword>
<proteinExistence type="inferred from homology"/>
<feature type="domain" description="Disease resistance N-terminal" evidence="6">
    <location>
        <begin position="13"/>
        <end position="97"/>
    </location>
</feature>
<keyword evidence="2" id="KW-0433">Leucine-rich repeat</keyword>
<dbReference type="EMBL" id="LSRQ01000321">
    <property type="protein sequence ID" value="OAY83660.1"/>
    <property type="molecule type" value="Genomic_DNA"/>
</dbReference>
<organism evidence="7 8">
    <name type="scientific">Ananas comosus</name>
    <name type="common">Pineapple</name>
    <name type="synonym">Ananas ananas</name>
    <dbReference type="NCBI Taxonomy" id="4615"/>
    <lineage>
        <taxon>Eukaryota</taxon>
        <taxon>Viridiplantae</taxon>
        <taxon>Streptophyta</taxon>
        <taxon>Embryophyta</taxon>
        <taxon>Tracheophyta</taxon>
        <taxon>Spermatophyta</taxon>
        <taxon>Magnoliopsida</taxon>
        <taxon>Liliopsida</taxon>
        <taxon>Poales</taxon>
        <taxon>Bromeliaceae</taxon>
        <taxon>Bromelioideae</taxon>
        <taxon>Ananas</taxon>
    </lineage>
</organism>
<reference evidence="7 8" key="1">
    <citation type="journal article" date="2016" name="DNA Res.">
        <title>The draft genome of MD-2 pineapple using hybrid error correction of long reads.</title>
        <authorList>
            <person name="Redwan R.M."/>
            <person name="Saidin A."/>
            <person name="Kumar S.V."/>
        </authorList>
    </citation>
    <scope>NUCLEOTIDE SEQUENCE [LARGE SCALE GENOMIC DNA]</scope>
    <source>
        <strain evidence="8">cv. MD2</strain>
        <tissue evidence="7">Leaf</tissue>
    </source>
</reference>
<evidence type="ECO:0000256" key="2">
    <source>
        <dbReference type="ARBA" id="ARBA00022614"/>
    </source>
</evidence>
<gene>
    <name evidence="7" type="ORF">ACMD2_08381</name>
</gene>
<sequence>MVEAAAIITGFKWLAPVATDLLKKGYSFIGMDVDEKLQDLQNIIIPQIEMLINAAEKSPDKDRLRGWLRSLEEAVYEAEDLLDLHDYYLLEQKVKSSAGGITVRLESLPPIKYLSKKFSINLKKSLVKLEKTAVKSREFRPFLPGGSSNIRGSETATESGQRVTTSLLVHKVFGRDKLHGRARTRVQWEQLLAPLSVGNKGSKILVTTRRKGVAEALEWLAVSYAKG</sequence>
<evidence type="ECO:0000256" key="1">
    <source>
        <dbReference type="ARBA" id="ARBA00008894"/>
    </source>
</evidence>
<name>A0A199W423_ANACO</name>
<dbReference type="Proteomes" id="UP000092600">
    <property type="component" value="Unassembled WGS sequence"/>
</dbReference>
<comment type="caution">
    <text evidence="7">The sequence shown here is derived from an EMBL/GenBank/DDBJ whole genome shotgun (WGS) entry which is preliminary data.</text>
</comment>
<evidence type="ECO:0000256" key="5">
    <source>
        <dbReference type="ARBA" id="ARBA00022821"/>
    </source>
</evidence>
<evidence type="ECO:0000313" key="7">
    <source>
        <dbReference type="EMBL" id="OAY83660.1"/>
    </source>
</evidence>
<dbReference type="InterPro" id="IPR041118">
    <property type="entry name" value="Rx_N"/>
</dbReference>
<accession>A0A199W423</accession>
<dbReference type="GO" id="GO:0006952">
    <property type="term" value="P:defense response"/>
    <property type="evidence" value="ECO:0007669"/>
    <property type="project" value="UniProtKB-KW"/>
</dbReference>
<evidence type="ECO:0000259" key="6">
    <source>
        <dbReference type="Pfam" id="PF18052"/>
    </source>
</evidence>
<evidence type="ECO:0000256" key="4">
    <source>
        <dbReference type="ARBA" id="ARBA00022741"/>
    </source>
</evidence>
<keyword evidence="5" id="KW-0611">Plant defense</keyword>
<dbReference type="GO" id="GO:0000166">
    <property type="term" value="F:nucleotide binding"/>
    <property type="evidence" value="ECO:0007669"/>
    <property type="project" value="UniProtKB-KW"/>
</dbReference>
<dbReference type="Pfam" id="PF18052">
    <property type="entry name" value="Rx_N"/>
    <property type="match status" value="1"/>
</dbReference>
<comment type="similarity">
    <text evidence="1">Belongs to the disease resistance NB-LRR family.</text>
</comment>